<organism evidence="1 2">
    <name type="scientific">Mycolicibacter heraklionensis</name>
    <dbReference type="NCBI Taxonomy" id="512402"/>
    <lineage>
        <taxon>Bacteria</taxon>
        <taxon>Bacillati</taxon>
        <taxon>Actinomycetota</taxon>
        <taxon>Actinomycetes</taxon>
        <taxon>Mycobacteriales</taxon>
        <taxon>Mycobacteriaceae</taxon>
        <taxon>Mycolicibacter</taxon>
    </lineage>
</organism>
<reference evidence="1" key="1">
    <citation type="submission" date="2021-08" db="EMBL/GenBank/DDBJ databases">
        <title>Whole genome sequencing of non-tuberculosis mycobacteria type-strains.</title>
        <authorList>
            <person name="Igarashi Y."/>
            <person name="Osugi A."/>
            <person name="Mitarai S."/>
        </authorList>
    </citation>
    <scope>NUCLEOTIDE SEQUENCE</scope>
    <source>
        <strain evidence="1">JCM 30995</strain>
    </source>
</reference>
<gene>
    <name evidence="1" type="ORF">K3U94_11370</name>
</gene>
<dbReference type="EMBL" id="CP080997">
    <property type="protein sequence ID" value="QZA09760.1"/>
    <property type="molecule type" value="Genomic_DNA"/>
</dbReference>
<sequence length="93" mass="9593">MTALGLLLGTAGVACADEQSFLDGLAAHGMTYGGAASMIIGLTSPAEAMQTGRMICDNIRFSGDPRAGFNYLMNASVPDYMIDVARSELCPGA</sequence>
<dbReference type="RefSeq" id="WP_220696532.1">
    <property type="nucleotide sequence ID" value="NZ_CP080997.1"/>
</dbReference>
<dbReference type="AlphaFoldDB" id="A0A9X7WM26"/>
<evidence type="ECO:0000313" key="1">
    <source>
        <dbReference type="EMBL" id="QZA09760.1"/>
    </source>
</evidence>
<evidence type="ECO:0000313" key="2">
    <source>
        <dbReference type="Proteomes" id="UP000825008"/>
    </source>
</evidence>
<proteinExistence type="predicted"/>
<dbReference type="Proteomes" id="UP000825008">
    <property type="component" value="Chromosome"/>
</dbReference>
<name>A0A9X7WM26_9MYCO</name>
<protein>
    <submittedName>
        <fullName evidence="1">DUF732 domain-containing protein</fullName>
    </submittedName>
</protein>
<accession>A0A9X7WM26</accession>
<dbReference type="KEGG" id="mher:K3U94_11370"/>